<gene>
    <name evidence="1" type="ORF">GCM10007857_48060</name>
</gene>
<accession>A0ABQ6B108</accession>
<evidence type="ECO:0000313" key="2">
    <source>
        <dbReference type="Proteomes" id="UP001156905"/>
    </source>
</evidence>
<organism evidence="1 2">
    <name type="scientific">Bradyrhizobium iriomotense</name>
    <dbReference type="NCBI Taxonomy" id="441950"/>
    <lineage>
        <taxon>Bacteria</taxon>
        <taxon>Pseudomonadati</taxon>
        <taxon>Pseudomonadota</taxon>
        <taxon>Alphaproteobacteria</taxon>
        <taxon>Hyphomicrobiales</taxon>
        <taxon>Nitrobacteraceae</taxon>
        <taxon>Bradyrhizobium</taxon>
    </lineage>
</organism>
<proteinExistence type="predicted"/>
<name>A0ABQ6B108_9BRAD</name>
<sequence length="124" mass="13988">MALHRDIFWIGRQWAVTGFGIQAVDQRLRGVLDVEIARLWDDDFVQGRRAKPGLNLEDFDKALTLARTRYPQAPAARTTVHAAIELPLALAPVAPPPKPVPPVVLALRAEGRLARFLPQWRIRR</sequence>
<dbReference type="RefSeq" id="WP_284269278.1">
    <property type="nucleotide sequence ID" value="NZ_BSOW01000017.1"/>
</dbReference>
<reference evidence="2" key="1">
    <citation type="journal article" date="2019" name="Int. J. Syst. Evol. Microbiol.">
        <title>The Global Catalogue of Microorganisms (GCM) 10K type strain sequencing project: providing services to taxonomists for standard genome sequencing and annotation.</title>
        <authorList>
            <consortium name="The Broad Institute Genomics Platform"/>
            <consortium name="The Broad Institute Genome Sequencing Center for Infectious Disease"/>
            <person name="Wu L."/>
            <person name="Ma J."/>
        </authorList>
    </citation>
    <scope>NUCLEOTIDE SEQUENCE [LARGE SCALE GENOMIC DNA]</scope>
    <source>
        <strain evidence="2">NBRC 102520</strain>
    </source>
</reference>
<evidence type="ECO:0000313" key="1">
    <source>
        <dbReference type="EMBL" id="GLR88094.1"/>
    </source>
</evidence>
<dbReference type="Proteomes" id="UP001156905">
    <property type="component" value="Unassembled WGS sequence"/>
</dbReference>
<dbReference type="EMBL" id="BSOW01000017">
    <property type="protein sequence ID" value="GLR88094.1"/>
    <property type="molecule type" value="Genomic_DNA"/>
</dbReference>
<protein>
    <submittedName>
        <fullName evidence="1">Uncharacterized protein</fullName>
    </submittedName>
</protein>
<keyword evidence="2" id="KW-1185">Reference proteome</keyword>
<comment type="caution">
    <text evidence="1">The sequence shown here is derived from an EMBL/GenBank/DDBJ whole genome shotgun (WGS) entry which is preliminary data.</text>
</comment>